<reference evidence="7 8" key="1">
    <citation type="submission" date="2018-07" db="EMBL/GenBank/DDBJ databases">
        <title>Genomic Encyclopedia of Type Strains, Phase IV (KMG-IV): sequencing the most valuable type-strain genomes for metagenomic binning, comparative biology and taxonomic classification.</title>
        <authorList>
            <person name="Goeker M."/>
        </authorList>
    </citation>
    <scope>NUCLEOTIDE SEQUENCE [LARGE SCALE GENOMIC DNA]</scope>
    <source>
        <strain evidence="7 8">DSM 21352</strain>
    </source>
</reference>
<dbReference type="Proteomes" id="UP000255265">
    <property type="component" value="Unassembled WGS sequence"/>
</dbReference>
<evidence type="ECO:0000256" key="4">
    <source>
        <dbReference type="ARBA" id="ARBA00022989"/>
    </source>
</evidence>
<accession>A0A370FC29</accession>
<evidence type="ECO:0000256" key="3">
    <source>
        <dbReference type="ARBA" id="ARBA00022692"/>
    </source>
</evidence>
<evidence type="ECO:0000313" key="7">
    <source>
        <dbReference type="EMBL" id="RDI21348.1"/>
    </source>
</evidence>
<evidence type="ECO:0000256" key="5">
    <source>
        <dbReference type="ARBA" id="ARBA00023136"/>
    </source>
</evidence>
<dbReference type="PANTHER" id="PTHR30028:SF0">
    <property type="entry name" value="PROTEIN ALUMINUM SENSITIVE 3"/>
    <property type="match status" value="1"/>
</dbReference>
<keyword evidence="3 6" id="KW-0812">Transmembrane</keyword>
<dbReference type="PANTHER" id="PTHR30028">
    <property type="entry name" value="UPF0014 INNER MEMBRANE PROTEIN YBBM-RELATED"/>
    <property type="match status" value="1"/>
</dbReference>
<proteinExistence type="inferred from homology"/>
<dbReference type="GO" id="GO:0005886">
    <property type="term" value="C:plasma membrane"/>
    <property type="evidence" value="ECO:0007669"/>
    <property type="project" value="TreeGrafter"/>
</dbReference>
<dbReference type="EMBL" id="QQAV01000009">
    <property type="protein sequence ID" value="RDI21348.1"/>
    <property type="molecule type" value="Genomic_DNA"/>
</dbReference>
<feature type="transmembrane region" description="Helical" evidence="6">
    <location>
        <begin position="191"/>
        <end position="213"/>
    </location>
</feature>
<dbReference type="Pfam" id="PF03649">
    <property type="entry name" value="UPF0014"/>
    <property type="match status" value="1"/>
</dbReference>
<dbReference type="InterPro" id="IPR005226">
    <property type="entry name" value="UPF0014_fam"/>
</dbReference>
<comment type="subcellular location">
    <subcellularLocation>
        <location evidence="1">Membrane</location>
        <topology evidence="1">Multi-pass membrane protein</topology>
    </subcellularLocation>
</comment>
<keyword evidence="8" id="KW-1185">Reference proteome</keyword>
<organism evidence="7 8">
    <name type="scientific">Pseudacidovorax intermedius</name>
    <dbReference type="NCBI Taxonomy" id="433924"/>
    <lineage>
        <taxon>Bacteria</taxon>
        <taxon>Pseudomonadati</taxon>
        <taxon>Pseudomonadota</taxon>
        <taxon>Betaproteobacteria</taxon>
        <taxon>Burkholderiales</taxon>
        <taxon>Comamonadaceae</taxon>
        <taxon>Pseudacidovorax</taxon>
    </lineage>
</organism>
<dbReference type="AlphaFoldDB" id="A0A370FC29"/>
<keyword evidence="5 6" id="KW-0472">Membrane</keyword>
<feature type="transmembrane region" description="Helical" evidence="6">
    <location>
        <begin position="130"/>
        <end position="152"/>
    </location>
</feature>
<evidence type="ECO:0000256" key="2">
    <source>
        <dbReference type="ARBA" id="ARBA00005268"/>
    </source>
</evidence>
<feature type="transmembrane region" description="Helical" evidence="6">
    <location>
        <begin position="94"/>
        <end position="118"/>
    </location>
</feature>
<dbReference type="OrthoDB" id="9791807at2"/>
<evidence type="ECO:0000313" key="8">
    <source>
        <dbReference type="Proteomes" id="UP000255265"/>
    </source>
</evidence>
<keyword evidence="4 6" id="KW-1133">Transmembrane helix</keyword>
<protein>
    <submittedName>
        <fullName evidence="7">Putative ABC transport system permease protein</fullName>
    </submittedName>
</protein>
<feature type="transmembrane region" description="Helical" evidence="6">
    <location>
        <begin position="6"/>
        <end position="28"/>
    </location>
</feature>
<feature type="transmembrane region" description="Helical" evidence="6">
    <location>
        <begin position="225"/>
        <end position="251"/>
    </location>
</feature>
<dbReference type="RefSeq" id="WP_017762034.1">
    <property type="nucleotide sequence ID" value="NZ_QQAV01000009.1"/>
</dbReference>
<gene>
    <name evidence="7" type="ORF">DFR41_109145</name>
</gene>
<name>A0A370FC29_9BURK</name>
<evidence type="ECO:0000256" key="1">
    <source>
        <dbReference type="ARBA" id="ARBA00004141"/>
    </source>
</evidence>
<comment type="similarity">
    <text evidence="2">Belongs to the UPF0014 family.</text>
</comment>
<evidence type="ECO:0000256" key="6">
    <source>
        <dbReference type="SAM" id="Phobius"/>
    </source>
</evidence>
<sequence>MNVIHLHFTDIALAALLALVNAALSLLLQLRVHRQMLWAAMRMAVQLLLVGWVLRLVFQTQSPLATALVAFVMVAAAAREVAARPSWRLSNGGNFGIAAATVAISSAATVVLALLTAIRPNPWHDPRYAIPLLGIVLGSVLNAASLGLDTFFDGIALHRPGVEAQLALGLPMKTALQELVRTSVRRGIIPIINQMSAAGIITLPGIMTGQLLAGMDPIDAAKYQIVLLLLLTGAGGLACVGAVFMAARLISDDRQRLRLDRLSPAKPARPDATGKG</sequence>
<comment type="caution">
    <text evidence="7">The sequence shown here is derived from an EMBL/GenBank/DDBJ whole genome shotgun (WGS) entry which is preliminary data.</text>
</comment>
<feature type="transmembrane region" description="Helical" evidence="6">
    <location>
        <begin position="64"/>
        <end position="82"/>
    </location>
</feature>